<dbReference type="PANTHER" id="PTHR43832:SF1">
    <property type="entry name" value="S-ADENOSYL-L-METHIONINE-DEPENDENT METHYLTRANSFERASES SUPERFAMILY PROTEIN"/>
    <property type="match status" value="1"/>
</dbReference>
<accession>A0ABD3PYH7</accession>
<sequence length="486" mass="55976">MSSVAHIFILVIRVDPSQFRQERRKKRAQKCRRNPQTSKTPTPTTMLFSKPATLTSTSLTALPAYSSIRPHHLLLLYPAYHLLALLSHRHLTKLSDRLTALLSHLSNLALPLLYSKYTSPLLPDSLLRLAIRTRCRHTLLQLRAASITDELQHKMTIVQELQSMPIAIDTDKANEQHYEVPAKFYDLCLGPNKKYSCGLWENLPSVSSCCKYGRIKDGRTGLWLSPTASLARSEEAMLDLYLDRAQITDGMRVVDLGCGWGSLTLHLAKRYPHCQITAISNSKSQREYILRTAKERGYKVENIRVITCDVSRWEEEEYASRVLEGVEGNDRVLSIEMFEHMKNYSTLLRKIHTFLSPTGKLFVHIFSHKHYAYHFADGWMASTFFTGGTMPSDDLLLYFGQHFSVERHWRVNGSNYEKTSNAWLGLMDENWRKGELESVLEEAYGVGRGREWYVNWRLFYLACAELFGMNGGEEWIVSHYLFERRG</sequence>
<dbReference type="InterPro" id="IPR029063">
    <property type="entry name" value="SAM-dependent_MTases_sf"/>
</dbReference>
<feature type="region of interest" description="Disordered" evidence="2">
    <location>
        <begin position="21"/>
        <end position="44"/>
    </location>
</feature>
<protein>
    <submittedName>
        <fullName evidence="3">Uncharacterized protein</fullName>
    </submittedName>
</protein>
<dbReference type="Pfam" id="PF02353">
    <property type="entry name" value="CMAS"/>
    <property type="match status" value="1"/>
</dbReference>
<comment type="similarity">
    <text evidence="1">Belongs to the CFA/CMAS family.</text>
</comment>
<dbReference type="Proteomes" id="UP001516023">
    <property type="component" value="Unassembled WGS sequence"/>
</dbReference>
<comment type="caution">
    <text evidence="3">The sequence shown here is derived from an EMBL/GenBank/DDBJ whole genome shotgun (WGS) entry which is preliminary data.</text>
</comment>
<feature type="compositionally biased region" description="Basic residues" evidence="2">
    <location>
        <begin position="22"/>
        <end position="33"/>
    </location>
</feature>
<dbReference type="EMBL" id="JABMIG020000093">
    <property type="protein sequence ID" value="KAL3793223.1"/>
    <property type="molecule type" value="Genomic_DNA"/>
</dbReference>
<feature type="compositionally biased region" description="Polar residues" evidence="2">
    <location>
        <begin position="34"/>
        <end position="44"/>
    </location>
</feature>
<organism evidence="3 4">
    <name type="scientific">Cyclotella cryptica</name>
    <dbReference type="NCBI Taxonomy" id="29204"/>
    <lineage>
        <taxon>Eukaryota</taxon>
        <taxon>Sar</taxon>
        <taxon>Stramenopiles</taxon>
        <taxon>Ochrophyta</taxon>
        <taxon>Bacillariophyta</taxon>
        <taxon>Coscinodiscophyceae</taxon>
        <taxon>Thalassiosirophycidae</taxon>
        <taxon>Stephanodiscales</taxon>
        <taxon>Stephanodiscaceae</taxon>
        <taxon>Cyclotella</taxon>
    </lineage>
</organism>
<evidence type="ECO:0000313" key="4">
    <source>
        <dbReference type="Proteomes" id="UP001516023"/>
    </source>
</evidence>
<proteinExistence type="inferred from homology"/>
<evidence type="ECO:0000256" key="2">
    <source>
        <dbReference type="SAM" id="MobiDB-lite"/>
    </source>
</evidence>
<dbReference type="CDD" id="cd02440">
    <property type="entry name" value="AdoMet_MTases"/>
    <property type="match status" value="1"/>
</dbReference>
<evidence type="ECO:0000256" key="1">
    <source>
        <dbReference type="ARBA" id="ARBA00010815"/>
    </source>
</evidence>
<evidence type="ECO:0000313" key="3">
    <source>
        <dbReference type="EMBL" id="KAL3793223.1"/>
    </source>
</evidence>
<dbReference type="PANTHER" id="PTHR43832">
    <property type="match status" value="1"/>
</dbReference>
<keyword evidence="4" id="KW-1185">Reference proteome</keyword>
<reference evidence="3 4" key="1">
    <citation type="journal article" date="2020" name="G3 (Bethesda)">
        <title>Improved Reference Genome for Cyclotella cryptica CCMP332, a Model for Cell Wall Morphogenesis, Salinity Adaptation, and Lipid Production in Diatoms (Bacillariophyta).</title>
        <authorList>
            <person name="Roberts W.R."/>
            <person name="Downey K.M."/>
            <person name="Ruck E.C."/>
            <person name="Traller J.C."/>
            <person name="Alverson A.J."/>
        </authorList>
    </citation>
    <scope>NUCLEOTIDE SEQUENCE [LARGE SCALE GENOMIC DNA]</scope>
    <source>
        <strain evidence="3 4">CCMP332</strain>
    </source>
</reference>
<gene>
    <name evidence="3" type="ORF">HJC23_000765</name>
</gene>
<dbReference type="SUPFAM" id="SSF53335">
    <property type="entry name" value="S-adenosyl-L-methionine-dependent methyltransferases"/>
    <property type="match status" value="1"/>
</dbReference>
<dbReference type="AlphaFoldDB" id="A0ABD3PYH7"/>
<dbReference type="Gene3D" id="3.40.50.150">
    <property type="entry name" value="Vaccinia Virus protein VP39"/>
    <property type="match status" value="1"/>
</dbReference>
<name>A0ABD3PYH7_9STRA</name>